<dbReference type="PIRSF" id="PIRSF018266">
    <property type="entry name" value="FecR"/>
    <property type="match status" value="1"/>
</dbReference>
<name>A0A7J4XP99_9BACE</name>
<dbReference type="Gene3D" id="2.60.120.1440">
    <property type="match status" value="1"/>
</dbReference>
<protein>
    <submittedName>
        <fullName evidence="3">FecR family protein</fullName>
    </submittedName>
</protein>
<organism evidence="3 4">
    <name type="scientific">Bacteroides salyersiae</name>
    <dbReference type="NCBI Taxonomy" id="291644"/>
    <lineage>
        <taxon>Bacteria</taxon>
        <taxon>Pseudomonadati</taxon>
        <taxon>Bacteroidota</taxon>
        <taxon>Bacteroidia</taxon>
        <taxon>Bacteroidales</taxon>
        <taxon>Bacteroidaceae</taxon>
        <taxon>Bacteroides</taxon>
    </lineage>
</organism>
<sequence length="311" mass="36018">MNKELLYNFFQGKTSMQEEIQIRNWMEASPENRKLFLEERQLFDAMILLADEDKIRSYQKKNIFIGNYWIKEVMKIAAVIAMTLIGAYAYDRYTPKEELLAMQKITVPAGQRINLELSDGTVIWLNSRSTIQYPASFSGKNRTVQLNGEAYFEVAHNAQKPFIVETAKGNVEVLGTKFNLEAYADNNSFVTSLMEGSVKVTSGTKERLIKPDEMVVLDHGDLKVTPIEDYNVYRWKEGLICFKDETFVNIMSKFETCYGVTIKIENQKVINSRYTGKFRQSDGISYALRVLQKDVKFTFERNEENQIIYIK</sequence>
<dbReference type="InterPro" id="IPR006860">
    <property type="entry name" value="FecR"/>
</dbReference>
<dbReference type="GO" id="GO:0016989">
    <property type="term" value="F:sigma factor antagonist activity"/>
    <property type="evidence" value="ECO:0007669"/>
    <property type="project" value="TreeGrafter"/>
</dbReference>
<evidence type="ECO:0000259" key="2">
    <source>
        <dbReference type="Pfam" id="PF16344"/>
    </source>
</evidence>
<dbReference type="Pfam" id="PF16344">
    <property type="entry name" value="FecR_C"/>
    <property type="match status" value="1"/>
</dbReference>
<comment type="caution">
    <text evidence="3">The sequence shown here is derived from an EMBL/GenBank/DDBJ whole genome shotgun (WGS) entry which is preliminary data.</text>
</comment>
<dbReference type="InterPro" id="IPR012373">
    <property type="entry name" value="Ferrdict_sens_TM"/>
</dbReference>
<dbReference type="Gene3D" id="3.55.50.30">
    <property type="match status" value="1"/>
</dbReference>
<dbReference type="FunFam" id="2.60.120.1440:FF:000001">
    <property type="entry name" value="Putative anti-sigma factor"/>
    <property type="match status" value="1"/>
</dbReference>
<proteinExistence type="predicted"/>
<dbReference type="EMBL" id="VWMK01000001">
    <property type="protein sequence ID" value="KAA3770546.1"/>
    <property type="molecule type" value="Genomic_DNA"/>
</dbReference>
<dbReference type="Pfam" id="PF04773">
    <property type="entry name" value="FecR"/>
    <property type="match status" value="1"/>
</dbReference>
<dbReference type="PANTHER" id="PTHR30273:SF2">
    <property type="entry name" value="PROTEIN FECR"/>
    <property type="match status" value="1"/>
</dbReference>
<evidence type="ECO:0000313" key="4">
    <source>
        <dbReference type="Proteomes" id="UP000422221"/>
    </source>
</evidence>
<dbReference type="AlphaFoldDB" id="A0A7J4XP99"/>
<dbReference type="Proteomes" id="UP000422221">
    <property type="component" value="Unassembled WGS sequence"/>
</dbReference>
<evidence type="ECO:0000259" key="1">
    <source>
        <dbReference type="Pfam" id="PF04773"/>
    </source>
</evidence>
<dbReference type="PANTHER" id="PTHR30273">
    <property type="entry name" value="PERIPLASMIC SIGNAL SENSOR AND SIGMA FACTOR ACTIVATOR FECR-RELATED"/>
    <property type="match status" value="1"/>
</dbReference>
<feature type="domain" description="Protein FecR C-terminal" evidence="2">
    <location>
        <begin position="240"/>
        <end position="308"/>
    </location>
</feature>
<dbReference type="RefSeq" id="WP_005925243.1">
    <property type="nucleotide sequence ID" value="NZ_CABKSE010000001.1"/>
</dbReference>
<gene>
    <name evidence="3" type="ORF">F3F73_00895</name>
</gene>
<dbReference type="InterPro" id="IPR032508">
    <property type="entry name" value="FecR_C"/>
</dbReference>
<accession>A0A7J4XP99</accession>
<reference evidence="3 4" key="1">
    <citation type="journal article" date="2019" name="Nat. Med.">
        <title>A library of human gut bacterial isolates paired with longitudinal multiomics data enables mechanistic microbiome research.</title>
        <authorList>
            <person name="Poyet M."/>
            <person name="Groussin M."/>
            <person name="Gibbons S.M."/>
            <person name="Avila-Pacheco J."/>
            <person name="Jiang X."/>
            <person name="Kearney S.M."/>
            <person name="Perrotta A.R."/>
            <person name="Berdy B."/>
            <person name="Zhao S."/>
            <person name="Lieberman T.D."/>
            <person name="Swanson P.K."/>
            <person name="Smith M."/>
            <person name="Roesemann S."/>
            <person name="Alexander J.E."/>
            <person name="Rich S.A."/>
            <person name="Livny J."/>
            <person name="Vlamakis H."/>
            <person name="Clish C."/>
            <person name="Bullock K."/>
            <person name="Deik A."/>
            <person name="Scott J."/>
            <person name="Pierce K.A."/>
            <person name="Xavier R.J."/>
            <person name="Alm E.J."/>
        </authorList>
    </citation>
    <scope>NUCLEOTIDE SEQUENCE [LARGE SCALE GENOMIC DNA]</scope>
    <source>
        <strain evidence="3 4">BIOML-A10</strain>
    </source>
</reference>
<evidence type="ECO:0000313" key="3">
    <source>
        <dbReference type="EMBL" id="KAA3770546.1"/>
    </source>
</evidence>
<feature type="domain" description="FecR protein" evidence="1">
    <location>
        <begin position="104"/>
        <end position="199"/>
    </location>
</feature>